<dbReference type="PANTHER" id="PTHR23280">
    <property type="entry name" value="4.1 G PROTEIN"/>
    <property type="match status" value="1"/>
</dbReference>
<dbReference type="SUPFAM" id="SSF54236">
    <property type="entry name" value="Ubiquitin-like"/>
    <property type="match status" value="1"/>
</dbReference>
<dbReference type="GO" id="GO:0005886">
    <property type="term" value="C:plasma membrane"/>
    <property type="evidence" value="ECO:0007669"/>
    <property type="project" value="Ensembl"/>
</dbReference>
<dbReference type="InterPro" id="IPR019748">
    <property type="entry name" value="FERM_central"/>
</dbReference>
<dbReference type="GO" id="GO:0030866">
    <property type="term" value="P:cortical actin cytoskeleton organization"/>
    <property type="evidence" value="ECO:0007669"/>
    <property type="project" value="InterPro"/>
</dbReference>
<dbReference type="GO" id="GO:0042731">
    <property type="term" value="F:PH domain binding"/>
    <property type="evidence" value="ECO:0007669"/>
    <property type="project" value="Ensembl"/>
</dbReference>
<dbReference type="InterPro" id="IPR018979">
    <property type="entry name" value="FERM_N"/>
</dbReference>
<keyword evidence="5" id="KW-0206">Cytoskeleton</keyword>
<dbReference type="InterPro" id="IPR035963">
    <property type="entry name" value="FERM_2"/>
</dbReference>
<dbReference type="InterPro" id="IPR000299">
    <property type="entry name" value="FERM_domain"/>
</dbReference>
<dbReference type="InterPro" id="IPR019749">
    <property type="entry name" value="Band_41_domain"/>
</dbReference>
<dbReference type="InterPro" id="IPR011993">
    <property type="entry name" value="PH-like_dom_sf"/>
</dbReference>
<keyword evidence="9" id="KW-1185">Reference proteome</keyword>
<feature type="compositionally biased region" description="Basic and acidic residues" evidence="6">
    <location>
        <begin position="155"/>
        <end position="182"/>
    </location>
</feature>
<dbReference type="Proteomes" id="UP000694426">
    <property type="component" value="Unplaced"/>
</dbReference>
<dbReference type="FunFam" id="3.10.20.90:FF:000002">
    <property type="entry name" value="Erythrocyte protein band 4.1-like 3"/>
    <property type="match status" value="1"/>
</dbReference>
<dbReference type="Ensembl" id="ENSABRT00000013722.1">
    <property type="protein sequence ID" value="ENSABRP00000009592.1"/>
    <property type="gene ID" value="ENSABRG00000008560.1"/>
</dbReference>
<dbReference type="PROSITE" id="PS50057">
    <property type="entry name" value="FERM_3"/>
    <property type="match status" value="1"/>
</dbReference>
<proteinExistence type="predicted"/>
<dbReference type="Pfam" id="PF04382">
    <property type="entry name" value="SAB"/>
    <property type="match status" value="2"/>
</dbReference>
<accession>A0A8B9BUA1</accession>
<dbReference type="Pfam" id="PF00373">
    <property type="entry name" value="FERM_M"/>
    <property type="match status" value="1"/>
</dbReference>
<evidence type="ECO:0000256" key="5">
    <source>
        <dbReference type="ARBA" id="ARBA00023212"/>
    </source>
</evidence>
<reference evidence="8" key="1">
    <citation type="submission" date="2025-05" db="UniProtKB">
        <authorList>
            <consortium name="Ensembl"/>
        </authorList>
    </citation>
    <scope>IDENTIFICATION</scope>
</reference>
<dbReference type="SUPFAM" id="SSF50729">
    <property type="entry name" value="PH domain-like"/>
    <property type="match status" value="1"/>
</dbReference>
<feature type="compositionally biased region" description="Low complexity" evidence="6">
    <location>
        <begin position="775"/>
        <end position="787"/>
    </location>
</feature>
<evidence type="ECO:0000313" key="8">
    <source>
        <dbReference type="Ensembl" id="ENSABRP00000009551.1"/>
    </source>
</evidence>
<keyword evidence="3" id="KW-0597">Phosphoprotein</keyword>
<evidence type="ECO:0000259" key="7">
    <source>
        <dbReference type="PROSITE" id="PS50057"/>
    </source>
</evidence>
<keyword evidence="4" id="KW-0009">Actin-binding</keyword>
<evidence type="ECO:0000256" key="4">
    <source>
        <dbReference type="ARBA" id="ARBA00023203"/>
    </source>
</evidence>
<dbReference type="SMART" id="SM00295">
    <property type="entry name" value="B41"/>
    <property type="match status" value="1"/>
</dbReference>
<dbReference type="Pfam" id="PF09380">
    <property type="entry name" value="FERM_C"/>
    <property type="match status" value="1"/>
</dbReference>
<feature type="region of interest" description="Disordered" evidence="6">
    <location>
        <begin position="701"/>
        <end position="724"/>
    </location>
</feature>
<comment type="subcellular location">
    <subcellularLocation>
        <location evidence="1">Cytoplasm</location>
        <location evidence="1">Cytoskeleton</location>
    </subcellularLocation>
</comment>
<dbReference type="GO" id="GO:0005938">
    <property type="term" value="C:cell cortex"/>
    <property type="evidence" value="ECO:0007669"/>
    <property type="project" value="Ensembl"/>
</dbReference>
<feature type="domain" description="FERM" evidence="7">
    <location>
        <begin position="202"/>
        <end position="483"/>
    </location>
</feature>
<dbReference type="GO" id="GO:1904778">
    <property type="term" value="P:positive regulation of protein localization to cell cortex"/>
    <property type="evidence" value="ECO:0007669"/>
    <property type="project" value="Ensembl"/>
</dbReference>
<dbReference type="GO" id="GO:0005856">
    <property type="term" value="C:cytoskeleton"/>
    <property type="evidence" value="ECO:0007669"/>
    <property type="project" value="UniProtKB-SubCell"/>
</dbReference>
<dbReference type="PROSITE" id="PS00660">
    <property type="entry name" value="FERM_1"/>
    <property type="match status" value="1"/>
</dbReference>
<dbReference type="InterPro" id="IPR008379">
    <property type="entry name" value="Band_4.1_C"/>
</dbReference>
<dbReference type="GeneTree" id="ENSGT00940000155617"/>
<feature type="compositionally biased region" description="Basic and acidic residues" evidence="6">
    <location>
        <begin position="137"/>
        <end position="147"/>
    </location>
</feature>
<dbReference type="CDD" id="cd13184">
    <property type="entry name" value="FERM_C_4_1_family"/>
    <property type="match status" value="1"/>
</dbReference>
<dbReference type="PANTHER" id="PTHR23280:SF17">
    <property type="entry name" value="BAND 4.1-LIKE PROTEIN 2"/>
    <property type="match status" value="1"/>
</dbReference>
<feature type="compositionally biased region" description="Basic and acidic residues" evidence="6">
    <location>
        <begin position="95"/>
        <end position="106"/>
    </location>
</feature>
<feature type="compositionally biased region" description="Basic and acidic residues" evidence="6">
    <location>
        <begin position="9"/>
        <end position="44"/>
    </location>
</feature>
<evidence type="ECO:0000256" key="3">
    <source>
        <dbReference type="ARBA" id="ARBA00022553"/>
    </source>
</evidence>
<dbReference type="CDD" id="cd14473">
    <property type="entry name" value="FERM_B-lobe"/>
    <property type="match status" value="1"/>
</dbReference>
<dbReference type="InterPro" id="IPR019747">
    <property type="entry name" value="FERM_CS"/>
</dbReference>
<gene>
    <name evidence="8" type="primary">EPB41L2</name>
</gene>
<dbReference type="GO" id="GO:0003779">
    <property type="term" value="F:actin binding"/>
    <property type="evidence" value="ECO:0007669"/>
    <property type="project" value="UniProtKB-KW"/>
</dbReference>
<dbReference type="PROSITE" id="PS00661">
    <property type="entry name" value="FERM_2"/>
    <property type="match status" value="1"/>
</dbReference>
<dbReference type="InterPro" id="IPR029071">
    <property type="entry name" value="Ubiquitin-like_domsf"/>
</dbReference>
<feature type="compositionally biased region" description="Low complexity" evidence="6">
    <location>
        <begin position="49"/>
        <end position="65"/>
    </location>
</feature>
<dbReference type="PIRSF" id="PIRSF002304">
    <property type="entry name" value="Membrane_skeletal_4_1"/>
    <property type="match status" value="1"/>
</dbReference>
<dbReference type="InterPro" id="IPR007477">
    <property type="entry name" value="SAB_dom"/>
</dbReference>
<dbReference type="InterPro" id="IPR014847">
    <property type="entry name" value="FA"/>
</dbReference>
<dbReference type="GO" id="GO:0030507">
    <property type="term" value="F:spectrin binding"/>
    <property type="evidence" value="ECO:0007669"/>
    <property type="project" value="Ensembl"/>
</dbReference>
<feature type="region of interest" description="Disordered" evidence="6">
    <location>
        <begin position="1"/>
        <end position="182"/>
    </location>
</feature>
<dbReference type="Pfam" id="PF05902">
    <property type="entry name" value="4_1_CTD"/>
    <property type="match status" value="1"/>
</dbReference>
<dbReference type="PRINTS" id="PR00661">
    <property type="entry name" value="ERMFAMILY"/>
</dbReference>
<dbReference type="FunFam" id="2.30.29.30:FF:000001">
    <property type="entry name" value="Erythrocyte membrane protein band 4.1"/>
    <property type="match status" value="1"/>
</dbReference>
<dbReference type="SMART" id="SM01195">
    <property type="entry name" value="FA"/>
    <property type="match status" value="1"/>
</dbReference>
<dbReference type="GO" id="GO:0031032">
    <property type="term" value="P:actomyosin structure organization"/>
    <property type="evidence" value="ECO:0007669"/>
    <property type="project" value="TreeGrafter"/>
</dbReference>
<name>A0A8B9BUA1_9AVES</name>
<dbReference type="AlphaFoldDB" id="A0A8B9BUA1"/>
<evidence type="ECO:0000256" key="6">
    <source>
        <dbReference type="SAM" id="MobiDB-lite"/>
    </source>
</evidence>
<organism evidence="8 9">
    <name type="scientific">Anser brachyrhynchus</name>
    <name type="common">Pink-footed goose</name>
    <dbReference type="NCBI Taxonomy" id="132585"/>
    <lineage>
        <taxon>Eukaryota</taxon>
        <taxon>Metazoa</taxon>
        <taxon>Chordata</taxon>
        <taxon>Craniata</taxon>
        <taxon>Vertebrata</taxon>
        <taxon>Euteleostomi</taxon>
        <taxon>Archelosauria</taxon>
        <taxon>Archosauria</taxon>
        <taxon>Dinosauria</taxon>
        <taxon>Saurischia</taxon>
        <taxon>Theropoda</taxon>
        <taxon>Coelurosauria</taxon>
        <taxon>Aves</taxon>
        <taxon>Neognathae</taxon>
        <taxon>Galloanserae</taxon>
        <taxon>Anseriformes</taxon>
        <taxon>Anatidae</taxon>
        <taxon>Anserinae</taxon>
        <taxon>Anser</taxon>
    </lineage>
</organism>
<dbReference type="GO" id="GO:0005198">
    <property type="term" value="F:structural molecule activity"/>
    <property type="evidence" value="ECO:0007669"/>
    <property type="project" value="InterPro"/>
</dbReference>
<evidence type="ECO:0000256" key="2">
    <source>
        <dbReference type="ARBA" id="ARBA00022490"/>
    </source>
</evidence>
<dbReference type="PRINTS" id="PR00935">
    <property type="entry name" value="BAND41"/>
</dbReference>
<dbReference type="SUPFAM" id="SSF47031">
    <property type="entry name" value="Second domain of FERM"/>
    <property type="match status" value="1"/>
</dbReference>
<dbReference type="InterPro" id="IPR018980">
    <property type="entry name" value="FERM_PH-like_C"/>
</dbReference>
<evidence type="ECO:0000256" key="1">
    <source>
        <dbReference type="ARBA" id="ARBA00004245"/>
    </source>
</evidence>
<dbReference type="Gene3D" id="1.20.80.10">
    <property type="match status" value="1"/>
</dbReference>
<dbReference type="Pfam" id="PF09379">
    <property type="entry name" value="FERM_N"/>
    <property type="match status" value="1"/>
</dbReference>
<dbReference type="FunFam" id="1.20.80.10:FF:000001">
    <property type="entry name" value="Erythrocyte membrane protein band 4.1"/>
    <property type="match status" value="1"/>
</dbReference>
<dbReference type="GO" id="GO:0005654">
    <property type="term" value="C:nucleoplasm"/>
    <property type="evidence" value="ECO:0007669"/>
    <property type="project" value="Ensembl"/>
</dbReference>
<dbReference type="Gene3D" id="3.10.20.90">
    <property type="entry name" value="Phosphatidylinositol 3-kinase Catalytic Subunit, Chain A, domain 1"/>
    <property type="match status" value="1"/>
</dbReference>
<dbReference type="Ensembl" id="ENSABRT00000013642.1">
    <property type="protein sequence ID" value="ENSABRP00000009551.1"/>
    <property type="gene ID" value="ENSABRG00000008560.1"/>
</dbReference>
<dbReference type="Gene3D" id="2.30.29.30">
    <property type="entry name" value="Pleckstrin-homology domain (PH domain)/Phosphotyrosine-binding domain (PTB)"/>
    <property type="match status" value="1"/>
</dbReference>
<dbReference type="GO" id="GO:0030054">
    <property type="term" value="C:cell junction"/>
    <property type="evidence" value="ECO:0007669"/>
    <property type="project" value="Ensembl"/>
</dbReference>
<feature type="region of interest" description="Disordered" evidence="6">
    <location>
        <begin position="767"/>
        <end position="799"/>
    </location>
</feature>
<dbReference type="SMART" id="SM01196">
    <property type="entry name" value="FERM_C"/>
    <property type="match status" value="1"/>
</dbReference>
<sequence length="1043" mass="117209">MTTEVGSETEVKKDSEQVGPDKAKDKPEEASETVENEKSGKTSSEEAQDSSSVPAPASHSSPSSQKKQKDSSESKGISRFLPPWLKKQKSYTLAEPKDEAKKRAAGEEQVVEESECHPPEGMAQPKRILEVVAENNAKADDKEEKHSVSSAETQPAKEDGKEEVEKVAEEKEEKQEKEKRETKEVQTAEIISQKSPKKIKTVQCKVVLLDGTEYNCDLEKRAKGQILFDKVCEHLNLLEKDYFGLLFYENSDQKNWLDSSKEIKRQIRSLPWLFTFNVKFYPPDPSQLTEDITRYFLCLQLRQDIASGRLPCSFVTHALLGSYTLQAEMGDHDPEEHHGDYISEFQFAPNQTQEMEEKVAELHKTHRGLTPAQADSQFLENAKRLSMYGVDLHHAKDSEGVDIMLGVCANGLLIYKDRLRINRFAWPKILKISYKRSNFYIKIRPAELEQFESTIGFKLPNHRAAKRLWKVCVEHHTFFRLLSPEQPPKAKFLTLGSKFRYSGRTQAQTRQASNLIDRPAPYFERTSSKRVSRSLDGAPMGISDQSLLKDFPTTGRQSAGDKIIDLEAAGQGKLKEGGREDDVSPLKTPQLELTQDGKSNSLRVDGENIYVRHSNLMLEDLDKTQDDLLKHQASISELKRNFMESTPEPRPNEWEKRRITPLSLQTQGKKGDHIFQVKTLPGKEKQWTAMPRIAGTKPEEIDKRHASRTEGPCTGVSDADKSSHETLDIVEEKKQAEVGIEETVVVDETDKGKMQVAADAGETCKVEHLSKKDSSSLPSYSSSSSSSESEDEEVGEYQPHHRAIEEVIREEQEEEDDVKRRELEEKIQHVEAAPQGSKLTVPVESTQVTAEDSFQENAIIIPTEEKNLSEEIKEDLSEEKEEEQLKLNGDVSHVDIDVAPQIICCSEPPVVKTEMVTISDATQRTEISTKEVPIVQTETKTITYESPQFDGSADGSAGVLLSAQTITSESISTTTTTHITKMVKGGVSETRIEKRIVITGDGDIDHDEALAQAIKEAKEQHPDMSVTRVVVHKETELAEEDED</sequence>
<dbReference type="InterPro" id="IPR014352">
    <property type="entry name" value="FERM/acyl-CoA-bd_prot_sf"/>
</dbReference>
<dbReference type="Pfam" id="PF08736">
    <property type="entry name" value="FA"/>
    <property type="match status" value="1"/>
</dbReference>
<protein>
    <submittedName>
        <fullName evidence="8">Erythrocyte membrane protein band 4.1 like 2</fullName>
    </submittedName>
</protein>
<dbReference type="GO" id="GO:0008180">
    <property type="term" value="C:COP9 signalosome"/>
    <property type="evidence" value="ECO:0007669"/>
    <property type="project" value="Ensembl"/>
</dbReference>
<keyword evidence="2" id="KW-0963">Cytoplasm</keyword>
<evidence type="ECO:0000313" key="9">
    <source>
        <dbReference type="Proteomes" id="UP000694426"/>
    </source>
</evidence>
<dbReference type="InterPro" id="IPR000798">
    <property type="entry name" value="Ez/rad/moesin-like"/>
</dbReference>